<protein>
    <recommendedName>
        <fullName evidence="1">HTH cro/C1-type domain-containing protein</fullName>
    </recommendedName>
</protein>
<evidence type="ECO:0000313" key="3">
    <source>
        <dbReference type="Proteomes" id="UP001194714"/>
    </source>
</evidence>
<evidence type="ECO:0000313" key="2">
    <source>
        <dbReference type="EMBL" id="MBF5060042.1"/>
    </source>
</evidence>
<proteinExistence type="predicted"/>
<dbReference type="InterPro" id="IPR010982">
    <property type="entry name" value="Lambda_DNA-bd_dom_sf"/>
</dbReference>
<reference evidence="2 3" key="1">
    <citation type="submission" date="2020-01" db="EMBL/GenBank/DDBJ databases">
        <title>Draft genome sequence of Cand. Neptunochlamydia vexilliferae K9.</title>
        <authorList>
            <person name="Schulz F."/>
            <person name="Koestlbacher S."/>
            <person name="Wascher F."/>
            <person name="Pizzetti I."/>
            <person name="Horn M."/>
        </authorList>
    </citation>
    <scope>NUCLEOTIDE SEQUENCE [LARGE SCALE GENOMIC DNA]</scope>
    <source>
        <strain evidence="2 3">K9</strain>
    </source>
</reference>
<name>A0ABS0B0Z5_9BACT</name>
<feature type="domain" description="HTH cro/C1-type" evidence="1">
    <location>
        <begin position="17"/>
        <end position="59"/>
    </location>
</feature>
<organism evidence="2 3">
    <name type="scientific">Candidatus Neptunichlamydia vexilliferae</name>
    <dbReference type="NCBI Taxonomy" id="1651774"/>
    <lineage>
        <taxon>Bacteria</taxon>
        <taxon>Pseudomonadati</taxon>
        <taxon>Chlamydiota</taxon>
        <taxon>Chlamydiia</taxon>
        <taxon>Parachlamydiales</taxon>
        <taxon>Simkaniaceae</taxon>
        <taxon>Candidatus Neptunichlamydia</taxon>
    </lineage>
</organism>
<dbReference type="RefSeq" id="WP_194848373.1">
    <property type="nucleotide sequence ID" value="NZ_JAAEJV010000066.1"/>
</dbReference>
<comment type="caution">
    <text evidence="2">The sequence shown here is derived from an EMBL/GenBank/DDBJ whole genome shotgun (WGS) entry which is preliminary data.</text>
</comment>
<sequence length="74" mass="8397">MLLEDFIDNSGMKKKLFAQMVGISRTCLWKILQGRSRPSLKTAQKIDELTDGKVSVKELIYGKIAKKKEEAARL</sequence>
<accession>A0ABS0B0Z5</accession>
<dbReference type="Proteomes" id="UP001194714">
    <property type="component" value="Unassembled WGS sequence"/>
</dbReference>
<dbReference type="PROSITE" id="PS50943">
    <property type="entry name" value="HTH_CROC1"/>
    <property type="match status" value="1"/>
</dbReference>
<evidence type="ECO:0000259" key="1">
    <source>
        <dbReference type="PROSITE" id="PS50943"/>
    </source>
</evidence>
<dbReference type="EMBL" id="JAAEJV010000066">
    <property type="protein sequence ID" value="MBF5060042.1"/>
    <property type="molecule type" value="Genomic_DNA"/>
</dbReference>
<keyword evidence="3" id="KW-1185">Reference proteome</keyword>
<dbReference type="Gene3D" id="1.10.260.40">
    <property type="entry name" value="lambda repressor-like DNA-binding domains"/>
    <property type="match status" value="1"/>
</dbReference>
<dbReference type="Pfam" id="PF01381">
    <property type="entry name" value="HTH_3"/>
    <property type="match status" value="1"/>
</dbReference>
<dbReference type="SUPFAM" id="SSF47413">
    <property type="entry name" value="lambda repressor-like DNA-binding domains"/>
    <property type="match status" value="1"/>
</dbReference>
<dbReference type="InterPro" id="IPR001387">
    <property type="entry name" value="Cro/C1-type_HTH"/>
</dbReference>
<gene>
    <name evidence="2" type="ORF">NEPTK9_001568</name>
</gene>